<proteinExistence type="predicted"/>
<keyword evidence="3" id="KW-1185">Reference proteome</keyword>
<feature type="domain" description="HD-GYP" evidence="1">
    <location>
        <begin position="106"/>
        <end position="301"/>
    </location>
</feature>
<protein>
    <submittedName>
        <fullName evidence="2">HD family phosphohydrolase</fullName>
    </submittedName>
</protein>
<evidence type="ECO:0000259" key="1">
    <source>
        <dbReference type="PROSITE" id="PS51832"/>
    </source>
</evidence>
<comment type="caution">
    <text evidence="2">The sequence shown here is derived from an EMBL/GenBank/DDBJ whole genome shotgun (WGS) entry which is preliminary data.</text>
</comment>
<accession>A0ABR5AN08</accession>
<dbReference type="SMART" id="SM00471">
    <property type="entry name" value="HDc"/>
    <property type="match status" value="1"/>
</dbReference>
<sequence length="343" mass="38974">MRVSVHQVDVGDRLLYDVFNAYGLPLISAGTQLHKSDIEKLNAHNVDYVDIVPRSEDDDWPPRYDEEKLEVYHSAIGGVKQLFESVRKEGQLNEEEVNRTFDPLVDRFHEDKDVVSMLLVLNSKDDYTYQHSVQVGMLSYYIAKWSGLSEKQAVHAGKAGYLHDIGKSMIDNAILQKPGKLTDEEYDEIKKHTIYGHDILRRSFDDPSLALVAMQHHERLDGQGYPNGLTGEQIHPLAKIVAIADVYSAMICTRVYQKKRDLLAVLRELHRMSFGELDPAAVQAFVKHMIPNFIRKKVALTDGRTGTIVMMNPLDVFRPLILIDGHFIDLSCETGLEIEFISV</sequence>
<name>A0ABR5AN08_9BACL</name>
<dbReference type="SUPFAM" id="SSF109604">
    <property type="entry name" value="HD-domain/PDEase-like"/>
    <property type="match status" value="1"/>
</dbReference>
<dbReference type="CDD" id="cd00077">
    <property type="entry name" value="HDc"/>
    <property type="match status" value="1"/>
</dbReference>
<dbReference type="EMBL" id="JXAK01000001">
    <property type="protein sequence ID" value="KIL42406.1"/>
    <property type="molecule type" value="Genomic_DNA"/>
</dbReference>
<dbReference type="PANTHER" id="PTHR43155:SF2">
    <property type="entry name" value="CYCLIC DI-GMP PHOSPHODIESTERASE PA4108"/>
    <property type="match status" value="1"/>
</dbReference>
<evidence type="ECO:0000313" key="2">
    <source>
        <dbReference type="EMBL" id="KIL42406.1"/>
    </source>
</evidence>
<gene>
    <name evidence="2" type="ORF">SD70_00270</name>
</gene>
<dbReference type="Proteomes" id="UP000031967">
    <property type="component" value="Unassembled WGS sequence"/>
</dbReference>
<dbReference type="InterPro" id="IPR037522">
    <property type="entry name" value="HD_GYP_dom"/>
</dbReference>
<dbReference type="PANTHER" id="PTHR43155">
    <property type="entry name" value="CYCLIC DI-GMP PHOSPHODIESTERASE PA4108-RELATED"/>
    <property type="match status" value="1"/>
</dbReference>
<reference evidence="2 3" key="1">
    <citation type="submission" date="2014-12" db="EMBL/GenBank/DDBJ databases">
        <title>Draft genome sequence of Paenibacillus kamchatkensis strain B-2647.</title>
        <authorList>
            <person name="Karlyshev A.V."/>
            <person name="Kudryashova E.B."/>
        </authorList>
    </citation>
    <scope>NUCLEOTIDE SEQUENCE [LARGE SCALE GENOMIC DNA]</scope>
    <source>
        <strain evidence="2 3">VKM B-2647</strain>
    </source>
</reference>
<dbReference type="InterPro" id="IPR003607">
    <property type="entry name" value="HD/PDEase_dom"/>
</dbReference>
<dbReference type="PROSITE" id="PS51832">
    <property type="entry name" value="HD_GYP"/>
    <property type="match status" value="1"/>
</dbReference>
<dbReference type="RefSeq" id="WP_041044724.1">
    <property type="nucleotide sequence ID" value="NZ_JXAK01000001.1"/>
</dbReference>
<dbReference type="NCBIfam" id="TIGR00277">
    <property type="entry name" value="HDIG"/>
    <property type="match status" value="1"/>
</dbReference>
<dbReference type="InterPro" id="IPR006675">
    <property type="entry name" value="HDIG_dom"/>
</dbReference>
<dbReference type="Gene3D" id="1.10.3210.10">
    <property type="entry name" value="Hypothetical protein af1432"/>
    <property type="match status" value="1"/>
</dbReference>
<dbReference type="Pfam" id="PF13487">
    <property type="entry name" value="HD_5"/>
    <property type="match status" value="1"/>
</dbReference>
<organism evidence="2 3">
    <name type="scientific">Gordoniibacillus kamchatkensis</name>
    <dbReference type="NCBI Taxonomy" id="1590651"/>
    <lineage>
        <taxon>Bacteria</taxon>
        <taxon>Bacillati</taxon>
        <taxon>Bacillota</taxon>
        <taxon>Bacilli</taxon>
        <taxon>Bacillales</taxon>
        <taxon>Paenibacillaceae</taxon>
        <taxon>Gordoniibacillus</taxon>
    </lineage>
</organism>
<evidence type="ECO:0000313" key="3">
    <source>
        <dbReference type="Proteomes" id="UP000031967"/>
    </source>
</evidence>